<accession>A0A913ZD64</accession>
<feature type="compositionally biased region" description="Basic residues" evidence="2">
    <location>
        <begin position="902"/>
        <end position="913"/>
    </location>
</feature>
<evidence type="ECO:0000256" key="1">
    <source>
        <dbReference type="SAM" id="Coils"/>
    </source>
</evidence>
<feature type="compositionally biased region" description="Low complexity" evidence="2">
    <location>
        <begin position="835"/>
        <end position="845"/>
    </location>
</feature>
<dbReference type="RefSeq" id="XP_038049722.1">
    <property type="nucleotide sequence ID" value="XM_038193794.1"/>
</dbReference>
<feature type="compositionally biased region" description="Basic and acidic residues" evidence="2">
    <location>
        <begin position="914"/>
        <end position="935"/>
    </location>
</feature>
<reference evidence="3" key="1">
    <citation type="submission" date="2022-11" db="UniProtKB">
        <authorList>
            <consortium name="EnsemblMetazoa"/>
        </authorList>
    </citation>
    <scope>IDENTIFICATION</scope>
</reference>
<proteinExistence type="predicted"/>
<evidence type="ECO:0000256" key="2">
    <source>
        <dbReference type="SAM" id="MobiDB-lite"/>
    </source>
</evidence>
<feature type="compositionally biased region" description="Basic and acidic residues" evidence="2">
    <location>
        <begin position="217"/>
        <end position="227"/>
    </location>
</feature>
<feature type="coiled-coil region" evidence="1">
    <location>
        <begin position="493"/>
        <end position="583"/>
    </location>
</feature>
<dbReference type="Proteomes" id="UP000887568">
    <property type="component" value="Unplaced"/>
</dbReference>
<dbReference type="AlphaFoldDB" id="A0A913ZD64"/>
<name>A0A913ZD64_PATMI</name>
<feature type="compositionally biased region" description="Low complexity" evidence="2">
    <location>
        <begin position="241"/>
        <end position="277"/>
    </location>
</feature>
<dbReference type="EnsemblMetazoa" id="XM_038193794.1">
    <property type="protein sequence ID" value="XP_038049722.1"/>
    <property type="gene ID" value="LOC119723231"/>
</dbReference>
<dbReference type="GeneID" id="119723231"/>
<evidence type="ECO:0000313" key="3">
    <source>
        <dbReference type="EnsemblMetazoa" id="XP_038049722.1"/>
    </source>
</evidence>
<feature type="region of interest" description="Disordered" evidence="2">
    <location>
        <begin position="825"/>
        <end position="1047"/>
    </location>
</feature>
<feature type="region of interest" description="Disordered" evidence="2">
    <location>
        <begin position="1059"/>
        <end position="1102"/>
    </location>
</feature>
<feature type="compositionally biased region" description="Basic and acidic residues" evidence="2">
    <location>
        <begin position="182"/>
        <end position="202"/>
    </location>
</feature>
<protein>
    <submittedName>
        <fullName evidence="3">Uncharacterized protein</fullName>
    </submittedName>
</protein>
<keyword evidence="1" id="KW-0175">Coiled coil</keyword>
<feature type="compositionally biased region" description="Acidic residues" evidence="2">
    <location>
        <begin position="876"/>
        <end position="889"/>
    </location>
</feature>
<feature type="region of interest" description="Disordered" evidence="2">
    <location>
        <begin position="91"/>
        <end position="304"/>
    </location>
</feature>
<feature type="compositionally biased region" description="Low complexity" evidence="2">
    <location>
        <begin position="1081"/>
        <end position="1096"/>
    </location>
</feature>
<feature type="region of interest" description="Disordered" evidence="2">
    <location>
        <begin position="732"/>
        <end position="761"/>
    </location>
</feature>
<dbReference type="OMA" id="QESAKCE"/>
<feature type="compositionally biased region" description="Polar residues" evidence="2">
    <location>
        <begin position="319"/>
        <end position="333"/>
    </location>
</feature>
<feature type="region of interest" description="Disordered" evidence="2">
    <location>
        <begin position="21"/>
        <end position="41"/>
    </location>
</feature>
<organism evidence="3 4">
    <name type="scientific">Patiria miniata</name>
    <name type="common">Bat star</name>
    <name type="synonym">Asterina miniata</name>
    <dbReference type="NCBI Taxonomy" id="46514"/>
    <lineage>
        <taxon>Eukaryota</taxon>
        <taxon>Metazoa</taxon>
        <taxon>Echinodermata</taxon>
        <taxon>Eleutherozoa</taxon>
        <taxon>Asterozoa</taxon>
        <taxon>Asteroidea</taxon>
        <taxon>Valvatacea</taxon>
        <taxon>Valvatida</taxon>
        <taxon>Asterinidae</taxon>
        <taxon>Patiria</taxon>
    </lineage>
</organism>
<sequence length="1102" mass="121145">MSVTVPVNISAPIGPYPIIYNTPRSMEPKTPPKPLPKRKPEFQGMHIYDRVPLEGSLFKRSYSPVMYPKRPIPAPPGKLVPSLLNILAVSTQRKDPEKTCEKQIPTPPEKPVLAPPDKVTTPGSPKQAVRSENKPILPIKDKAKRQGCPNLEEQVVIKPSPEVEMLKEEVTKQTSPQQESPVCEKKESDIKEDNFHQESAKCEEEDGSMSSNLESSISKEQDTESIKTETGSMFSSDHRSTTCSASSACSSSSASSSSSSSSSSASSNTSSESSDSSIAKAFFGTPNLGSSTPKRIGSPKSYTPVENLYDSWRLDTTAKTESNTPPVNTNSTVQKQNKCSGYYAEISDYMSIAAPGSSKTLSADNQATVLPPPLEFCNSIRKVKEQALYMNLPTHKAGISSFQTSKNSLREQQMDEVIVNDYVDPQDELADEPKDYKKGVLSTNSKMKDHSRNSASNPYETPLDLGTAATQTDLEVGTLSCDCGEFSSSLAEMEELVSQLKQEQNMRKVSEQLVKMVEVEVKELKEDLLAKKTDLVRALEEKQNTQGELRETTKIAAQYKLQVDELEKSLAQSKTEISKLEETLAVAGSPESGRTKEERSDLDFDKKIAEAKDTEAKNRLEVVQTELLASKDEVNRLLSHLAQATREKADMVSSKVHKELLRMAEERASRAEMKTLALQRELGILMEERYLSTGEPPKIPPRRSEVKYPASSVGIRTSPKYFQKHNTLYSRGNIGAKRGQPAAGGRSPGGAAAGNKRAKTQNRTWSLKNVEAGKAMKEAKKEENKEVKTTGKVSFLQRVQSRVSSAQSKSEVQKSLFNRMQSRFFARSKSPVPPSSSSCDLPDLSSLEDDCSKSEYEIPMDPVQRFTGTPRIIGDESADESDWSSEEEGSTSKRPRNDGGHRKARRNRSRKGRKEKDAKSDEKHKSNKSLDDKQETMATPAPSAPVSRLAEVLSSKEGLKSAALKSTARDQANANETGAKVSDEVKKGNSDSTTIIKIKPPPPTAPKPRAKRTSSSQSSEGTEEKSREAKTKPASETPKVVTTSYGPVEDSIFDGLEIKPKLTSYKRTMGPQGRRLPQRYSNQVQSQRFSNQSNNSLAVVSA</sequence>
<feature type="region of interest" description="Disordered" evidence="2">
    <location>
        <begin position="314"/>
        <end position="333"/>
    </location>
</feature>
<feature type="compositionally biased region" description="Basic and acidic residues" evidence="2">
    <location>
        <begin position="92"/>
        <end position="101"/>
    </location>
</feature>
<feature type="compositionally biased region" description="Pro residues" evidence="2">
    <location>
        <begin position="105"/>
        <end position="114"/>
    </location>
</feature>
<feature type="region of interest" description="Disordered" evidence="2">
    <location>
        <begin position="441"/>
        <end position="461"/>
    </location>
</feature>
<feature type="compositionally biased region" description="Basic and acidic residues" evidence="2">
    <location>
        <begin position="1022"/>
        <end position="1033"/>
    </location>
</feature>
<keyword evidence="4" id="KW-1185">Reference proteome</keyword>
<evidence type="ECO:0000313" key="4">
    <source>
        <dbReference type="Proteomes" id="UP000887568"/>
    </source>
</evidence>
<dbReference type="OrthoDB" id="10500478at2759"/>